<feature type="transmembrane region" description="Helical" evidence="6">
    <location>
        <begin position="428"/>
        <end position="447"/>
    </location>
</feature>
<feature type="domain" description="Amino acid transporter transmembrane" evidence="7">
    <location>
        <begin position="34"/>
        <end position="446"/>
    </location>
</feature>
<evidence type="ECO:0000256" key="4">
    <source>
        <dbReference type="ARBA" id="ARBA00023136"/>
    </source>
</evidence>
<feature type="region of interest" description="Disordered" evidence="5">
    <location>
        <begin position="1"/>
        <end position="27"/>
    </location>
</feature>
<feature type="transmembrane region" description="Helical" evidence="6">
    <location>
        <begin position="58"/>
        <end position="81"/>
    </location>
</feature>
<keyword evidence="3 6" id="KW-1133">Transmembrane helix</keyword>
<evidence type="ECO:0000256" key="6">
    <source>
        <dbReference type="SAM" id="Phobius"/>
    </source>
</evidence>
<feature type="transmembrane region" description="Helical" evidence="6">
    <location>
        <begin position="276"/>
        <end position="301"/>
    </location>
</feature>
<comment type="subcellular location">
    <subcellularLocation>
        <location evidence="1">Membrane</location>
        <topology evidence="1">Multi-pass membrane protein</topology>
    </subcellularLocation>
</comment>
<feature type="transmembrane region" description="Helical" evidence="6">
    <location>
        <begin position="386"/>
        <end position="407"/>
    </location>
</feature>
<evidence type="ECO:0000256" key="2">
    <source>
        <dbReference type="ARBA" id="ARBA00022692"/>
    </source>
</evidence>
<feature type="transmembrane region" description="Helical" evidence="6">
    <location>
        <begin position="143"/>
        <end position="162"/>
    </location>
</feature>
<evidence type="ECO:0000256" key="5">
    <source>
        <dbReference type="SAM" id="MobiDB-lite"/>
    </source>
</evidence>
<dbReference type="GO" id="GO:0015179">
    <property type="term" value="F:L-amino acid transmembrane transporter activity"/>
    <property type="evidence" value="ECO:0007669"/>
    <property type="project" value="TreeGrafter"/>
</dbReference>
<feature type="transmembrane region" description="Helical" evidence="6">
    <location>
        <begin position="321"/>
        <end position="348"/>
    </location>
</feature>
<feature type="compositionally biased region" description="Basic and acidic residues" evidence="5">
    <location>
        <begin position="9"/>
        <end position="27"/>
    </location>
</feature>
<keyword evidence="4 6" id="KW-0472">Membrane</keyword>
<dbReference type="GO" id="GO:0005774">
    <property type="term" value="C:vacuolar membrane"/>
    <property type="evidence" value="ECO:0007669"/>
    <property type="project" value="TreeGrafter"/>
</dbReference>
<keyword evidence="2 6" id="KW-0812">Transmembrane</keyword>
<dbReference type="PANTHER" id="PTHR22950:SF680">
    <property type="entry name" value="PROTON-COUPLED AMINO ACID TRANSPORTER 4-LIKE PROTEIN"/>
    <property type="match status" value="1"/>
</dbReference>
<protein>
    <recommendedName>
        <fullName evidence="7">Amino acid transporter transmembrane domain-containing protein</fullName>
    </recommendedName>
</protein>
<evidence type="ECO:0000259" key="7">
    <source>
        <dbReference type="Pfam" id="PF01490"/>
    </source>
</evidence>
<evidence type="ECO:0000313" key="8">
    <source>
        <dbReference type="EMBL" id="CAD7260019.1"/>
    </source>
</evidence>
<dbReference type="Pfam" id="PF01490">
    <property type="entry name" value="Aa_trans"/>
    <property type="match status" value="1"/>
</dbReference>
<organism evidence="8">
    <name type="scientific">Timema shepardi</name>
    <name type="common">Walking stick</name>
    <dbReference type="NCBI Taxonomy" id="629360"/>
    <lineage>
        <taxon>Eukaryota</taxon>
        <taxon>Metazoa</taxon>
        <taxon>Ecdysozoa</taxon>
        <taxon>Arthropoda</taxon>
        <taxon>Hexapoda</taxon>
        <taxon>Insecta</taxon>
        <taxon>Pterygota</taxon>
        <taxon>Neoptera</taxon>
        <taxon>Polyneoptera</taxon>
        <taxon>Phasmatodea</taxon>
        <taxon>Timematodea</taxon>
        <taxon>Timematoidea</taxon>
        <taxon>Timematidae</taxon>
        <taxon>Timema</taxon>
    </lineage>
</organism>
<sequence length="457" mass="50865">MGSDPEGSPVKRERSHDSQSEYEPFKERRVENATTNWGTLFNFVKCVLGTGILAMPNAFYYSGYAIGISGMVLVGFVVIYCKHMLTLPAKSLPMLRFCPQLKCSYYHCKKKKVPLLTFEDTVVAAFGEGPLPFKKCAPYMRSAVRVTICVYMTGVLVVYTVFIGANLKAVCSEYVEEIDERLYMLMALPVIILINCVRDLKFLVPFSVVANTLAIVSLGIVLYYVFVDLDTLDRIDPVGELANMPLFFATAVFALEPVTYLLTFQHKMKYPQAYGGMFGVLNQGLVSLTVLYIAMGFFGYMKYGSDIESSITLNLPGEEPLAQSVRIMQCLAIVVTHVLHNIVTVNIVWDNYLAKIIKRYRLLVEYTIRIGPSNVCLAVAVPKLDLFISLLGALGLSLLGIVLPALVEMSDQWYLVDRSHLPAMVAKNLFIALLGLLALITGTYSSLLKIVNYFQGL</sequence>
<feature type="transmembrane region" description="Helical" evidence="6">
    <location>
        <begin position="182"/>
        <end position="197"/>
    </location>
</feature>
<proteinExistence type="predicted"/>
<evidence type="ECO:0000256" key="3">
    <source>
        <dbReference type="ARBA" id="ARBA00022989"/>
    </source>
</evidence>
<reference evidence="8" key="1">
    <citation type="submission" date="2020-11" db="EMBL/GenBank/DDBJ databases">
        <authorList>
            <person name="Tran Van P."/>
        </authorList>
    </citation>
    <scope>NUCLEOTIDE SEQUENCE</scope>
</reference>
<feature type="transmembrane region" description="Helical" evidence="6">
    <location>
        <begin position="246"/>
        <end position="264"/>
    </location>
</feature>
<dbReference type="EMBL" id="OC001477">
    <property type="protein sequence ID" value="CAD7260019.1"/>
    <property type="molecule type" value="Genomic_DNA"/>
</dbReference>
<dbReference type="InterPro" id="IPR013057">
    <property type="entry name" value="AA_transpt_TM"/>
</dbReference>
<accession>A0A7R9AT74</accession>
<dbReference type="AlphaFoldDB" id="A0A7R9AT74"/>
<dbReference type="PANTHER" id="PTHR22950">
    <property type="entry name" value="AMINO ACID TRANSPORTER"/>
    <property type="match status" value="1"/>
</dbReference>
<name>A0A7R9AT74_TIMSH</name>
<feature type="transmembrane region" description="Helical" evidence="6">
    <location>
        <begin position="204"/>
        <end position="226"/>
    </location>
</feature>
<gene>
    <name evidence="8" type="ORF">TSIB3V08_LOCUS4211</name>
</gene>
<evidence type="ECO:0000256" key="1">
    <source>
        <dbReference type="ARBA" id="ARBA00004141"/>
    </source>
</evidence>